<accession>A0AAX6EUP6</accession>
<organism evidence="1 2">
    <name type="scientific">Iris pallida</name>
    <name type="common">Sweet iris</name>
    <dbReference type="NCBI Taxonomy" id="29817"/>
    <lineage>
        <taxon>Eukaryota</taxon>
        <taxon>Viridiplantae</taxon>
        <taxon>Streptophyta</taxon>
        <taxon>Embryophyta</taxon>
        <taxon>Tracheophyta</taxon>
        <taxon>Spermatophyta</taxon>
        <taxon>Magnoliopsida</taxon>
        <taxon>Liliopsida</taxon>
        <taxon>Asparagales</taxon>
        <taxon>Iridaceae</taxon>
        <taxon>Iridoideae</taxon>
        <taxon>Irideae</taxon>
        <taxon>Iris</taxon>
    </lineage>
</organism>
<reference evidence="1" key="1">
    <citation type="journal article" date="2023" name="GigaByte">
        <title>Genome assembly of the bearded iris, Iris pallida Lam.</title>
        <authorList>
            <person name="Bruccoleri R.E."/>
            <person name="Oakeley E.J."/>
            <person name="Faust A.M.E."/>
            <person name="Altorfer M."/>
            <person name="Dessus-Babus S."/>
            <person name="Burckhardt D."/>
            <person name="Oertli M."/>
            <person name="Naumann U."/>
            <person name="Petersen F."/>
            <person name="Wong J."/>
        </authorList>
    </citation>
    <scope>NUCLEOTIDE SEQUENCE</scope>
    <source>
        <strain evidence="1">GSM-AAB239-AS_SAM_17_03QT</strain>
    </source>
</reference>
<evidence type="ECO:0000313" key="2">
    <source>
        <dbReference type="Proteomes" id="UP001140949"/>
    </source>
</evidence>
<dbReference type="Proteomes" id="UP001140949">
    <property type="component" value="Unassembled WGS sequence"/>
</dbReference>
<keyword evidence="2" id="KW-1185">Reference proteome</keyword>
<dbReference type="AlphaFoldDB" id="A0AAX6EUP6"/>
<reference evidence="1" key="2">
    <citation type="submission" date="2023-04" db="EMBL/GenBank/DDBJ databases">
        <authorList>
            <person name="Bruccoleri R.E."/>
            <person name="Oakeley E.J."/>
            <person name="Faust A.-M."/>
            <person name="Dessus-Babus S."/>
            <person name="Altorfer M."/>
            <person name="Burckhardt D."/>
            <person name="Oertli M."/>
            <person name="Naumann U."/>
            <person name="Petersen F."/>
            <person name="Wong J."/>
        </authorList>
    </citation>
    <scope>NUCLEOTIDE SEQUENCE</scope>
    <source>
        <strain evidence="1">GSM-AAB239-AS_SAM_17_03QT</strain>
        <tissue evidence="1">Leaf</tissue>
    </source>
</reference>
<proteinExistence type="predicted"/>
<comment type="caution">
    <text evidence="1">The sequence shown here is derived from an EMBL/GenBank/DDBJ whole genome shotgun (WGS) entry which is preliminary data.</text>
</comment>
<evidence type="ECO:0000313" key="1">
    <source>
        <dbReference type="EMBL" id="KAJ6807743.1"/>
    </source>
</evidence>
<sequence>MTPATAALRNSGGGGLVRIRATEMNLGVELRRDLVMYHHNGVFDSC</sequence>
<dbReference type="EMBL" id="JANAVB010033817">
    <property type="protein sequence ID" value="KAJ6807743.1"/>
    <property type="molecule type" value="Genomic_DNA"/>
</dbReference>
<gene>
    <name evidence="1" type="ORF">M6B38_171230</name>
</gene>
<protein>
    <submittedName>
        <fullName evidence="1">Uncharacterized protein</fullName>
    </submittedName>
</protein>
<name>A0AAX6EUP6_IRIPA</name>